<keyword evidence="3" id="KW-1185">Reference proteome</keyword>
<name>A0ABP6P304_9ACTN</name>
<dbReference type="EMBL" id="BAAAUT010000092">
    <property type="protein sequence ID" value="GAA3165670.1"/>
    <property type="molecule type" value="Genomic_DNA"/>
</dbReference>
<organism evidence="2 3">
    <name type="scientific">Planomonospora alba</name>
    <dbReference type="NCBI Taxonomy" id="161354"/>
    <lineage>
        <taxon>Bacteria</taxon>
        <taxon>Bacillati</taxon>
        <taxon>Actinomycetota</taxon>
        <taxon>Actinomycetes</taxon>
        <taxon>Streptosporangiales</taxon>
        <taxon>Streptosporangiaceae</taxon>
        <taxon>Planomonospora</taxon>
    </lineage>
</organism>
<evidence type="ECO:0000256" key="1">
    <source>
        <dbReference type="SAM" id="MobiDB-lite"/>
    </source>
</evidence>
<dbReference type="Proteomes" id="UP001500320">
    <property type="component" value="Unassembled WGS sequence"/>
</dbReference>
<feature type="region of interest" description="Disordered" evidence="1">
    <location>
        <begin position="24"/>
        <end position="63"/>
    </location>
</feature>
<reference evidence="3" key="1">
    <citation type="journal article" date="2019" name="Int. J. Syst. Evol. Microbiol.">
        <title>The Global Catalogue of Microorganisms (GCM) 10K type strain sequencing project: providing services to taxonomists for standard genome sequencing and annotation.</title>
        <authorList>
            <consortium name="The Broad Institute Genomics Platform"/>
            <consortium name="The Broad Institute Genome Sequencing Center for Infectious Disease"/>
            <person name="Wu L."/>
            <person name="Ma J."/>
        </authorList>
    </citation>
    <scope>NUCLEOTIDE SEQUENCE [LARGE SCALE GENOMIC DNA]</scope>
    <source>
        <strain evidence="3">JCM 9373</strain>
    </source>
</reference>
<sequence>MTPSKRIGPPKGVAESTEAARMARLGGRFTQPSETPPPVSETGVPASYTPPKRRRGEPEGMTRRTYYLPKQVAEDLDAAVEQLLAATAGRATKHEALAAILTAGCRQAPALAAGLRAALLAELAGQQEAGQ</sequence>
<comment type="caution">
    <text evidence="2">The sequence shown here is derived from an EMBL/GenBank/DDBJ whole genome shotgun (WGS) entry which is preliminary data.</text>
</comment>
<evidence type="ECO:0000313" key="2">
    <source>
        <dbReference type="EMBL" id="GAA3165670.1"/>
    </source>
</evidence>
<protein>
    <submittedName>
        <fullName evidence="2">Uncharacterized protein</fullName>
    </submittedName>
</protein>
<evidence type="ECO:0000313" key="3">
    <source>
        <dbReference type="Proteomes" id="UP001500320"/>
    </source>
</evidence>
<proteinExistence type="predicted"/>
<accession>A0ABP6P304</accession>
<gene>
    <name evidence="2" type="ORF">GCM10010466_65550</name>
</gene>